<dbReference type="EMBL" id="JLXW01000010">
    <property type="protein sequence ID" value="KBZ60840.1"/>
    <property type="molecule type" value="Genomic_DNA"/>
</dbReference>
<dbReference type="SMART" id="SM00823">
    <property type="entry name" value="PKS_PP"/>
    <property type="match status" value="1"/>
</dbReference>
<comment type="cofactor">
    <cofactor evidence="1">
        <name>pantetheine 4'-phosphate</name>
        <dbReference type="ChEBI" id="CHEBI:47942"/>
    </cofactor>
</comment>
<protein>
    <recommendedName>
        <fullName evidence="4">Carrier domain-containing protein</fullName>
    </recommendedName>
</protein>
<dbReference type="GO" id="GO:0043041">
    <property type="term" value="P:amino acid activation for nonribosomal peptide biosynthetic process"/>
    <property type="evidence" value="ECO:0007669"/>
    <property type="project" value="TreeGrafter"/>
</dbReference>
<dbReference type="InterPro" id="IPR045851">
    <property type="entry name" value="AMP-bd_C_sf"/>
</dbReference>
<dbReference type="PROSITE" id="PS50075">
    <property type="entry name" value="CARRIER"/>
    <property type="match status" value="1"/>
</dbReference>
<organism evidence="5 6">
    <name type="scientific">Mycobacterium [tuberculosis] TKK-01-0051</name>
    <dbReference type="NCBI Taxonomy" id="1324261"/>
    <lineage>
        <taxon>Bacteria</taxon>
        <taxon>Bacillati</taxon>
        <taxon>Actinomycetota</taxon>
        <taxon>Actinomycetes</taxon>
        <taxon>Mycobacteriales</taxon>
        <taxon>Mycobacteriaceae</taxon>
        <taxon>Mycobacterium</taxon>
        <taxon>Mycobacterium avium complex (MAC)</taxon>
    </lineage>
</organism>
<dbReference type="Pfam" id="PF00550">
    <property type="entry name" value="PP-binding"/>
    <property type="match status" value="1"/>
</dbReference>
<dbReference type="InterPro" id="IPR001242">
    <property type="entry name" value="Condensation_dom"/>
</dbReference>
<dbReference type="SUPFAM" id="SSF47336">
    <property type="entry name" value="ACP-like"/>
    <property type="match status" value="1"/>
</dbReference>
<accession>A0A051TVI4</accession>
<evidence type="ECO:0000313" key="6">
    <source>
        <dbReference type="Proteomes" id="UP000025947"/>
    </source>
</evidence>
<feature type="domain" description="Carrier" evidence="4">
    <location>
        <begin position="966"/>
        <end position="1040"/>
    </location>
</feature>
<dbReference type="GO" id="GO:0031177">
    <property type="term" value="F:phosphopantetheine binding"/>
    <property type="evidence" value="ECO:0007669"/>
    <property type="project" value="InterPro"/>
</dbReference>
<dbReference type="InterPro" id="IPR020845">
    <property type="entry name" value="AMP-binding_CS"/>
</dbReference>
<dbReference type="PANTHER" id="PTHR45527:SF1">
    <property type="entry name" value="FATTY ACID SYNTHASE"/>
    <property type="match status" value="1"/>
</dbReference>
<sequence>MTAAKTDVAPDIEDVMALSPLQEGLYSLTTLAEFADGEAADDPYVIGIAADISGELDVALLRECAEQMLVRHPNLRASFFSRGIPRPVQIVPSRVELPWRLVAAAPEDVPTLETGERRRPFDLERGPAIRFLLIELPGARWRLVLTAHHIVIDGWSLPVFVNEMMMLYQAGGDLSALPAAPRPYRDYIGWLASRDPETSQRVWREHLAGLPGPTLLAAALGSIEATDGKQAALPRTTRLRLPADITARLVEDARSRGITVSTLMQMAWALVLSRLTDTRDVVFGVTVSGRPPELTGVETMVGLFINTVPLRVRLDPAATAGEQCRAVQCDAALLREHSHLGHAQLRALGGVGEMFDTLLVYENFPMDGLTAGGELTAGGATFRPSALQTLSHFPIAIAAHMEGGELVVLIEAIDGALGAVPAAAFGRRVLTTAERLLHDWDRPLRDISVLLDDEADPLRAAGAATPLSPLSIHARFAGVAARTPDNPAVSWAGGTLSYRELDLRSTRLAARLAHQGVKRETPVGIRLPRGPQYIIAILAVLKAGGMCVPMEPGMPPARVDSILRQSGASIVVDERLAGQLLDAAEPADDDFHPVDVPAAQAAYVVFTSGTTGEPKGVIGTHGAVGAYADDHLDRVLRPAASELGRPLRIVHAWSFAFDAAWQPLVGLLDGHGVHVVDEQTQTDAEALVALIAAHGIDMIDTTPSMFAQLQAFGLLTVAPLAVLALGGEALGSAAWARIRDACSASSMAAYNCYGPTETTVEAVVAAIAEHDEPAIGCPTRHTRGYVLDSALRPVPCGATGELYLGGAQLARGYLGRAPETAARFVADPFVPAERMYRTGDLVRRMPDGALQYVGRADAQVKIRGHRVEPGEIAAVLESHPAVRHAGVLVQQRRGVARLTAYAATDPAAGQPTASELRGMLSTRLPRYMVPQRIVLVDEIPLTPNGKLDETALAALDHAESDAGAATPETATESALAELLVELLGQPRIDVTADFLQLGLDSIMALSVVQAARARGIALRARLILECSNVRELAEAIDSEATAAARQADTGSGPMPLLPNGRWLYEFGDPRRLAQTEAIRLPETLRREQLDAALASIVEGHEVLRTRVDRSGMTLAPVPAADIVDAVKEVAVAGDLAAVVPAHVAEAVDRLDPERGTLLSAVWLRPPAGESVLLLAAHVVALDPASWRVILGELGAALTAAATGHSPAPVREHTSYRRWADALTARAHRLDTVQFWASQLDGDDPDLGARRVDPSRDRARDLIVRNVATDADVTRRLLESGLPLPTLLVAATAATVTRWRQMRGQATPPPLLALETHGRADSLVDGPGAHTIDTGDTVGLLSSIYPVRLGSTDPHQVGETLAAIPGDGLDYGLLRYLRDDTAERFARYAPPQLLLNYLGAAHIDGGTGLRLERELLAGSSPVPEPGLAVRHELTIAAMVLTYDGERVLAAQWRALPDILDDTDITVLQELWVDSLREMVR</sequence>
<dbReference type="InterPro" id="IPR023213">
    <property type="entry name" value="CAT-like_dom_sf"/>
</dbReference>
<proteinExistence type="predicted"/>
<dbReference type="InterPro" id="IPR020806">
    <property type="entry name" value="PKS_PP-bd"/>
</dbReference>
<dbReference type="Pfam" id="PF00668">
    <property type="entry name" value="Condensation"/>
    <property type="match status" value="2"/>
</dbReference>
<keyword evidence="6" id="KW-1185">Reference proteome</keyword>
<dbReference type="CDD" id="cd05930">
    <property type="entry name" value="A_NRPS"/>
    <property type="match status" value="1"/>
</dbReference>
<name>A0A051TVI4_9MYCO</name>
<comment type="caution">
    <text evidence="5">The sequence shown here is derived from an EMBL/GenBank/DDBJ whole genome shotgun (WGS) entry which is preliminary data.</text>
</comment>
<dbReference type="PROSITE" id="PS00455">
    <property type="entry name" value="AMP_BINDING"/>
    <property type="match status" value="1"/>
</dbReference>
<evidence type="ECO:0000256" key="3">
    <source>
        <dbReference type="ARBA" id="ARBA00022553"/>
    </source>
</evidence>
<dbReference type="GO" id="GO:0008610">
    <property type="term" value="P:lipid biosynthetic process"/>
    <property type="evidence" value="ECO:0007669"/>
    <property type="project" value="UniProtKB-ARBA"/>
</dbReference>
<dbReference type="Gene3D" id="3.30.559.10">
    <property type="entry name" value="Chloramphenicol acetyltransferase-like domain"/>
    <property type="match status" value="2"/>
</dbReference>
<evidence type="ECO:0000256" key="1">
    <source>
        <dbReference type="ARBA" id="ARBA00001957"/>
    </source>
</evidence>
<keyword evidence="2" id="KW-0596">Phosphopantetheine</keyword>
<dbReference type="InterPro" id="IPR025110">
    <property type="entry name" value="AMP-bd_C"/>
</dbReference>
<keyword evidence="3" id="KW-0597">Phosphoprotein</keyword>
<dbReference type="PANTHER" id="PTHR45527">
    <property type="entry name" value="NONRIBOSOMAL PEPTIDE SYNTHETASE"/>
    <property type="match status" value="1"/>
</dbReference>
<dbReference type="Proteomes" id="UP000025947">
    <property type="component" value="Unassembled WGS sequence"/>
</dbReference>
<dbReference type="PATRIC" id="fig|1324261.3.peg.3833"/>
<evidence type="ECO:0000256" key="2">
    <source>
        <dbReference type="ARBA" id="ARBA00022450"/>
    </source>
</evidence>
<dbReference type="FunFam" id="2.30.38.10:FF:000001">
    <property type="entry name" value="Non-ribosomal peptide synthetase PvdI"/>
    <property type="match status" value="1"/>
</dbReference>
<dbReference type="Gene3D" id="2.30.38.10">
    <property type="entry name" value="Luciferase, Domain 3"/>
    <property type="match status" value="1"/>
</dbReference>
<dbReference type="InterPro" id="IPR000873">
    <property type="entry name" value="AMP-dep_synth/lig_dom"/>
</dbReference>
<dbReference type="GO" id="GO:0005829">
    <property type="term" value="C:cytosol"/>
    <property type="evidence" value="ECO:0007669"/>
    <property type="project" value="TreeGrafter"/>
</dbReference>
<dbReference type="Gene3D" id="3.30.300.30">
    <property type="match status" value="1"/>
</dbReference>
<dbReference type="NCBIfam" id="TIGR01733">
    <property type="entry name" value="AA-adenyl-dom"/>
    <property type="match status" value="1"/>
</dbReference>
<dbReference type="UniPathway" id="UPA00011"/>
<dbReference type="Gene3D" id="1.10.1200.10">
    <property type="entry name" value="ACP-like"/>
    <property type="match status" value="1"/>
</dbReference>
<dbReference type="InterPro" id="IPR009081">
    <property type="entry name" value="PP-bd_ACP"/>
</dbReference>
<dbReference type="Pfam" id="PF00501">
    <property type="entry name" value="AMP-binding"/>
    <property type="match status" value="1"/>
</dbReference>
<evidence type="ECO:0000313" key="5">
    <source>
        <dbReference type="EMBL" id="KBZ60840.1"/>
    </source>
</evidence>
<dbReference type="SUPFAM" id="SSF56801">
    <property type="entry name" value="Acetyl-CoA synthetase-like"/>
    <property type="match status" value="1"/>
</dbReference>
<dbReference type="Gene3D" id="3.40.50.980">
    <property type="match status" value="2"/>
</dbReference>
<dbReference type="InterPro" id="IPR036736">
    <property type="entry name" value="ACP-like_sf"/>
</dbReference>
<evidence type="ECO:0000259" key="4">
    <source>
        <dbReference type="PROSITE" id="PS50075"/>
    </source>
</evidence>
<gene>
    <name evidence="5" type="ORF">K875_03791</name>
</gene>
<dbReference type="RefSeq" id="WP_044486261.1">
    <property type="nucleotide sequence ID" value="NZ_KK328284.1"/>
</dbReference>
<dbReference type="SUPFAM" id="SSF52777">
    <property type="entry name" value="CoA-dependent acyltransferases"/>
    <property type="match status" value="4"/>
</dbReference>
<reference evidence="5 6" key="1">
    <citation type="submission" date="2014-04" db="EMBL/GenBank/DDBJ databases">
        <title>The Genome Sequence of Mycobacterium tuberculosis TKK-01-0051.</title>
        <authorList>
            <consortium name="The Broad Institute Genomics Platform"/>
            <consortium name="The Broad Institute Genome Sequencing Center for Infectious Disease"/>
            <person name="Earl A.M."/>
            <person name="Cohen K."/>
            <person name="Pym A."/>
            <person name="Bishai W."/>
            <person name="Maharaj K."/>
            <person name="Desjardins C."/>
            <person name="Abeel T."/>
            <person name="Young S."/>
            <person name="Zeng Q."/>
            <person name="Gargeya S."/>
            <person name="Abouelleil A."/>
            <person name="Alvarado L."/>
            <person name="Chapman S.B."/>
            <person name="Gainer-Dewar J."/>
            <person name="Goldberg J."/>
            <person name="Griggs A."/>
            <person name="Gujja S."/>
            <person name="Hansen M."/>
            <person name="Howarth C."/>
            <person name="Imamovic A."/>
            <person name="Larimer J."/>
            <person name="Murphy C."/>
            <person name="Naylor J."/>
            <person name="Pearson M."/>
            <person name="Poon T.W."/>
            <person name="Priest M."/>
            <person name="Roberts A."/>
            <person name="Saif S."/>
            <person name="Shea T."/>
            <person name="Sykes S."/>
            <person name="Wortman J."/>
            <person name="Nusbaum C."/>
            <person name="Birren B."/>
        </authorList>
    </citation>
    <scope>NUCLEOTIDE SEQUENCE [LARGE SCALE GENOMIC DNA]</scope>
    <source>
        <strain evidence="5 6">TKK-01-0051</strain>
    </source>
</reference>
<dbReference type="GO" id="GO:0044550">
    <property type="term" value="P:secondary metabolite biosynthetic process"/>
    <property type="evidence" value="ECO:0007669"/>
    <property type="project" value="TreeGrafter"/>
</dbReference>
<dbReference type="Gene3D" id="3.30.559.30">
    <property type="entry name" value="Nonribosomal peptide synthetase, condensation domain"/>
    <property type="match status" value="2"/>
</dbReference>
<dbReference type="GO" id="GO:0003824">
    <property type="term" value="F:catalytic activity"/>
    <property type="evidence" value="ECO:0007669"/>
    <property type="project" value="InterPro"/>
</dbReference>
<dbReference type="HOGENOM" id="CLU_000022_2_2_11"/>
<dbReference type="InterPro" id="IPR010071">
    <property type="entry name" value="AA_adenyl_dom"/>
</dbReference>
<dbReference type="Pfam" id="PF13193">
    <property type="entry name" value="AMP-binding_C"/>
    <property type="match status" value="1"/>
</dbReference>